<reference evidence="2 3" key="1">
    <citation type="journal article" date="2023" name="Elife">
        <title>Identification of key yeast species and microbe-microbe interactions impacting larval growth of Drosophila in the wild.</title>
        <authorList>
            <person name="Mure A."/>
            <person name="Sugiura Y."/>
            <person name="Maeda R."/>
            <person name="Honda K."/>
            <person name="Sakurai N."/>
            <person name="Takahashi Y."/>
            <person name="Watada M."/>
            <person name="Katoh T."/>
            <person name="Gotoh A."/>
            <person name="Gotoh Y."/>
            <person name="Taniguchi I."/>
            <person name="Nakamura K."/>
            <person name="Hayashi T."/>
            <person name="Katayama T."/>
            <person name="Uemura T."/>
            <person name="Hattori Y."/>
        </authorList>
    </citation>
    <scope>NUCLEOTIDE SEQUENCE [LARGE SCALE GENOMIC DNA]</scope>
    <source>
        <strain evidence="2 3">SB-73</strain>
    </source>
</reference>
<dbReference type="EMBL" id="BTGC01000003">
    <property type="protein sequence ID" value="GMM49710.1"/>
    <property type="molecule type" value="Genomic_DNA"/>
</dbReference>
<keyword evidence="3" id="KW-1185">Reference proteome</keyword>
<evidence type="ECO:0000259" key="1">
    <source>
        <dbReference type="Pfam" id="PF00899"/>
    </source>
</evidence>
<dbReference type="SUPFAM" id="SSF69572">
    <property type="entry name" value="Activating enzymes of the ubiquitin-like proteins"/>
    <property type="match status" value="1"/>
</dbReference>
<evidence type="ECO:0000313" key="2">
    <source>
        <dbReference type="EMBL" id="GMM49710.1"/>
    </source>
</evidence>
<comment type="caution">
    <text evidence="2">The sequence shown here is derived from an EMBL/GenBank/DDBJ whole genome shotgun (WGS) entry which is preliminary data.</text>
</comment>
<dbReference type="PANTHER" id="PTHR10953:SF162">
    <property type="entry name" value="SUMO-ACTIVATING ENZYME SUBUNIT 1"/>
    <property type="match status" value="1"/>
</dbReference>
<dbReference type="InterPro" id="IPR000594">
    <property type="entry name" value="ThiF_NAD_FAD-bd"/>
</dbReference>
<proteinExistence type="predicted"/>
<dbReference type="InterPro" id="IPR035985">
    <property type="entry name" value="Ubiquitin-activating_enz"/>
</dbReference>
<dbReference type="Gene3D" id="3.40.50.720">
    <property type="entry name" value="NAD(P)-binding Rossmann-like Domain"/>
    <property type="match status" value="1"/>
</dbReference>
<dbReference type="InterPro" id="IPR045886">
    <property type="entry name" value="ThiF/MoeB/HesA"/>
</dbReference>
<feature type="domain" description="THIF-type NAD/FAD binding fold" evidence="1">
    <location>
        <begin position="11"/>
        <end position="348"/>
    </location>
</feature>
<dbReference type="PANTHER" id="PTHR10953">
    <property type="entry name" value="UBIQUITIN-ACTIVATING ENZYME E1"/>
    <property type="match status" value="1"/>
</dbReference>
<organism evidence="2 3">
    <name type="scientific">Starmerella bacillaris</name>
    <name type="common">Yeast</name>
    <name type="synonym">Candida zemplinina</name>
    <dbReference type="NCBI Taxonomy" id="1247836"/>
    <lineage>
        <taxon>Eukaryota</taxon>
        <taxon>Fungi</taxon>
        <taxon>Dikarya</taxon>
        <taxon>Ascomycota</taxon>
        <taxon>Saccharomycotina</taxon>
        <taxon>Dipodascomycetes</taxon>
        <taxon>Dipodascales</taxon>
        <taxon>Trichomonascaceae</taxon>
        <taxon>Starmerella</taxon>
    </lineage>
</organism>
<dbReference type="Pfam" id="PF00899">
    <property type="entry name" value="ThiF"/>
    <property type="match status" value="1"/>
</dbReference>
<dbReference type="GO" id="GO:0019948">
    <property type="term" value="F:SUMO activating enzyme activity"/>
    <property type="evidence" value="ECO:0007669"/>
    <property type="project" value="TreeGrafter"/>
</dbReference>
<accession>A0AAV5REB8</accession>
<dbReference type="Proteomes" id="UP001362899">
    <property type="component" value="Unassembled WGS sequence"/>
</dbReference>
<protein>
    <submittedName>
        <fullName evidence="2">E1 ubiquitin-activating protein</fullName>
    </submittedName>
</protein>
<sequence length="356" mass="39135">MEISKDERELYDRQIRLWGLEGQGRLSNARVLVLGIDATTTEAVKNLVLAGVGAIALQSVKTVTEESLGYNFFVTKENLGQNVAEASKTAIQRLNPRVALSVITDETSSIDSNFISTFNVTIASQLTDKNELIRLNNAVRSSESYNSSSDTNINTNSSLGTVPHAFYMSLLNGWGGLLFVDLNIHEYTLEKDSSMYNYDPNNLPAQISETKQIIQAQAPAENSGSTVTKLTFRETYVSLENALNVSKEFGQKLRPRFRSKVSPYLPAFLALLDSSDQAEIDINKKATQLGLSPVDDGFISEFSRGRGVEVSGIAAVIGGFLAQDVLNYLTRRELPIQNTLVYDALRSKGPVYRLSS</sequence>
<dbReference type="GO" id="GO:0016925">
    <property type="term" value="P:protein sumoylation"/>
    <property type="evidence" value="ECO:0007669"/>
    <property type="project" value="TreeGrafter"/>
</dbReference>
<name>A0AAV5REB8_STABA</name>
<gene>
    <name evidence="2" type="ORF">DASB73_006680</name>
</gene>
<dbReference type="GO" id="GO:0031510">
    <property type="term" value="C:SUMO activating enzyme complex"/>
    <property type="evidence" value="ECO:0007669"/>
    <property type="project" value="TreeGrafter"/>
</dbReference>
<evidence type="ECO:0000313" key="3">
    <source>
        <dbReference type="Proteomes" id="UP001362899"/>
    </source>
</evidence>
<dbReference type="GO" id="GO:0005737">
    <property type="term" value="C:cytoplasm"/>
    <property type="evidence" value="ECO:0007669"/>
    <property type="project" value="TreeGrafter"/>
</dbReference>
<dbReference type="AlphaFoldDB" id="A0AAV5REB8"/>